<evidence type="ECO:0000313" key="1">
    <source>
        <dbReference type="EMBL" id="GEQ84873.1"/>
    </source>
</evidence>
<evidence type="ECO:0000313" key="2">
    <source>
        <dbReference type="Proteomes" id="UP000326994"/>
    </source>
</evidence>
<name>A0A5J4FTH7_9FLAO</name>
<sequence length="382" mass="43563">MEFTQVVGQNHLQSHLKKSVENGRIPHAQLFVGKTGSGILPMAIAYSQAILCSNHEIDSTAYNACKQKIQQLAHPDLHFVYPVSTNDTIKKHAVSSSFLAEWRDFVAENPYNSLYQWHEAIGIEKKQGNIKVDEAKEMLKILSLKSYEGGYKIVIVWMADRMNTECSNKILKLVEEPPEKTVLLLLTEQEEKIIGTIRSRCQKLQFPLLSEEQIATELINNKQVETKKALKISQLSNGDYKNALHILAEDGNDVVFEKWFVSWVRTAFKAKGNKKAIRGLILWSDDLAKEGRETQKKLLSYCSETFRQALLKNYKADSLLFFEAEDTGFSIDKFAPFIHQNNIFEIQSALEDASYHIERNGNAKIIFTDLSIKLTRLIHAKQ</sequence>
<comment type="caution">
    <text evidence="1">The sequence shown here is derived from an EMBL/GenBank/DDBJ whole genome shotgun (WGS) entry which is preliminary data.</text>
</comment>
<accession>A0A5J4FTH7</accession>
<proteinExistence type="predicted"/>
<dbReference type="RefSeq" id="WP_151892806.1">
    <property type="nucleotide sequence ID" value="NZ_BKCF01000001.1"/>
</dbReference>
<dbReference type="PANTHER" id="PTHR11669">
    <property type="entry name" value="REPLICATION FACTOR C / DNA POLYMERASE III GAMMA-TAU SUBUNIT"/>
    <property type="match status" value="1"/>
</dbReference>
<dbReference type="InterPro" id="IPR027417">
    <property type="entry name" value="P-loop_NTPase"/>
</dbReference>
<keyword evidence="2" id="KW-1185">Reference proteome</keyword>
<gene>
    <name evidence="1" type="primary">holB</name>
    <name evidence="1" type="ORF">ULMS_03810</name>
</gene>
<organism evidence="1 2">
    <name type="scientific">Patiriisocius marinistellae</name>
    <dbReference type="NCBI Taxonomy" id="2494560"/>
    <lineage>
        <taxon>Bacteria</taxon>
        <taxon>Pseudomonadati</taxon>
        <taxon>Bacteroidota</taxon>
        <taxon>Flavobacteriia</taxon>
        <taxon>Flavobacteriales</taxon>
        <taxon>Flavobacteriaceae</taxon>
        <taxon>Patiriisocius</taxon>
    </lineage>
</organism>
<dbReference type="Proteomes" id="UP000326994">
    <property type="component" value="Unassembled WGS sequence"/>
</dbReference>
<dbReference type="AlphaFoldDB" id="A0A5J4FTH7"/>
<dbReference type="Gene3D" id="3.40.50.300">
    <property type="entry name" value="P-loop containing nucleotide triphosphate hydrolases"/>
    <property type="match status" value="1"/>
</dbReference>
<dbReference type="PANTHER" id="PTHR11669:SF8">
    <property type="entry name" value="DNA POLYMERASE III SUBUNIT DELTA"/>
    <property type="match status" value="1"/>
</dbReference>
<dbReference type="GO" id="GO:0006261">
    <property type="term" value="P:DNA-templated DNA replication"/>
    <property type="evidence" value="ECO:0007669"/>
    <property type="project" value="TreeGrafter"/>
</dbReference>
<reference evidence="1 2" key="1">
    <citation type="submission" date="2019-08" db="EMBL/GenBank/DDBJ databases">
        <title>Ulvibacter marinistellae sp. nov., isolated from a starfish, Patiria pectinifera.</title>
        <authorList>
            <person name="Kawano K."/>
            <person name="Ushijima N."/>
            <person name="Kihara M."/>
            <person name="Itoh H."/>
        </authorList>
    </citation>
    <scope>NUCLEOTIDE SEQUENCE [LARGE SCALE GENOMIC DNA]</scope>
    <source>
        <strain evidence="1 2">KK4</strain>
    </source>
</reference>
<dbReference type="EMBL" id="BKCF01000001">
    <property type="protein sequence ID" value="GEQ84873.1"/>
    <property type="molecule type" value="Genomic_DNA"/>
</dbReference>
<dbReference type="SUPFAM" id="SSF52540">
    <property type="entry name" value="P-loop containing nucleoside triphosphate hydrolases"/>
    <property type="match status" value="1"/>
</dbReference>
<protein>
    <submittedName>
        <fullName evidence="1">DNA polymerase III subunit delta</fullName>
    </submittedName>
</protein>
<dbReference type="OrthoDB" id="9811073at2"/>
<dbReference type="InterPro" id="IPR050238">
    <property type="entry name" value="DNA_Rep/Repair_Clamp_Loader"/>
</dbReference>
<dbReference type="Pfam" id="PF13177">
    <property type="entry name" value="DNA_pol3_delta2"/>
    <property type="match status" value="1"/>
</dbReference>